<dbReference type="SMART" id="SM00858">
    <property type="entry name" value="SAF"/>
    <property type="match status" value="1"/>
</dbReference>
<name>A0A1Y6D064_9GAMM</name>
<evidence type="ECO:0000259" key="8">
    <source>
        <dbReference type="SMART" id="SM00858"/>
    </source>
</evidence>
<evidence type="ECO:0000256" key="2">
    <source>
        <dbReference type="ARBA" id="ARBA00010474"/>
    </source>
</evidence>
<dbReference type="Pfam" id="PF17656">
    <property type="entry name" value="ChapFlgA_N"/>
    <property type="match status" value="1"/>
</dbReference>
<dbReference type="Pfam" id="PF13144">
    <property type="entry name" value="ChapFlgA"/>
    <property type="match status" value="1"/>
</dbReference>
<dbReference type="EMBL" id="FXAM01000001">
    <property type="protein sequence ID" value="SMF96328.1"/>
    <property type="molecule type" value="Genomic_DNA"/>
</dbReference>
<keyword evidence="5 7" id="KW-0574">Periplasm</keyword>
<sequence>MSSFTRMIAVLPLGLALAVARAEPGYQSHTAIVESIHQRVESEFRQRGQDYQAEVLPLDPRLRLPECGQPLETFLPQGRREAGAWSVGVRCRGERPWTIYGRVNVRGSVEVVVLRSAVRPGGLIGPADIAMMKKDLAGLGGDYLTDPAQAVGQVARRGLAGGTLLSAEQLTVPKLVQRGERVVIRAESGGYQINSGGEALADGQKGQRVRVRNEQSGRVVQGTVAGPGLVLVQ</sequence>
<keyword evidence="7" id="KW-1005">Bacterial flagellum biogenesis</keyword>
<comment type="subcellular location">
    <subcellularLocation>
        <location evidence="1 7">Periplasm</location>
    </subcellularLocation>
</comment>
<feature type="chain" id="PRO_5010897738" description="Flagella basal body P-ring formation protein FlgA" evidence="7">
    <location>
        <begin position="23"/>
        <end position="233"/>
    </location>
</feature>
<dbReference type="PANTHER" id="PTHR36307:SF1">
    <property type="entry name" value="FLAGELLA BASAL BODY P-RING FORMATION PROTEIN FLGA"/>
    <property type="match status" value="1"/>
</dbReference>
<comment type="function">
    <text evidence="6 7">Involved in the assembly process of the P-ring formation. It may associate with FlgF on the rod constituting a structure essential for the P-ring assembly or may act as a modulator protein for the P-ring assembly.</text>
</comment>
<dbReference type="AlphaFoldDB" id="A0A1Y6D064"/>
<reference evidence="9 10" key="1">
    <citation type="submission" date="2016-12" db="EMBL/GenBank/DDBJ databases">
        <authorList>
            <person name="Song W.-J."/>
            <person name="Kurnit D.M."/>
        </authorList>
    </citation>
    <scope>NUCLEOTIDE SEQUENCE [LARGE SCALE GENOMIC DNA]</scope>
    <source>
        <strain evidence="9 10">175</strain>
    </source>
</reference>
<dbReference type="Gene3D" id="3.90.1210.10">
    <property type="entry name" value="Antifreeze-like/N-acetylneuraminic acid synthase C-terminal domain"/>
    <property type="match status" value="1"/>
</dbReference>
<dbReference type="GO" id="GO:0044780">
    <property type="term" value="P:bacterial-type flagellum assembly"/>
    <property type="evidence" value="ECO:0007669"/>
    <property type="project" value="InterPro"/>
</dbReference>
<keyword evidence="9" id="KW-0969">Cilium</keyword>
<feature type="signal peptide" evidence="7">
    <location>
        <begin position="1"/>
        <end position="22"/>
    </location>
</feature>
<evidence type="ECO:0000256" key="4">
    <source>
        <dbReference type="ARBA" id="ARBA00022729"/>
    </source>
</evidence>
<dbReference type="RefSeq" id="WP_085215224.1">
    <property type="nucleotide sequence ID" value="NZ_FXAM01000001.1"/>
</dbReference>
<dbReference type="InterPro" id="IPR039246">
    <property type="entry name" value="Flagellar_FlgA"/>
</dbReference>
<evidence type="ECO:0000313" key="10">
    <source>
        <dbReference type="Proteomes" id="UP000192923"/>
    </source>
</evidence>
<keyword evidence="10" id="KW-1185">Reference proteome</keyword>
<dbReference type="OrthoDB" id="1669037at2"/>
<evidence type="ECO:0000256" key="5">
    <source>
        <dbReference type="ARBA" id="ARBA00022764"/>
    </source>
</evidence>
<dbReference type="Proteomes" id="UP000192923">
    <property type="component" value="Unassembled WGS sequence"/>
</dbReference>
<dbReference type="PANTHER" id="PTHR36307">
    <property type="entry name" value="FLAGELLA BASAL BODY P-RING FORMATION PROTEIN FLGA"/>
    <property type="match status" value="1"/>
</dbReference>
<evidence type="ECO:0000256" key="3">
    <source>
        <dbReference type="ARBA" id="ARBA00014754"/>
    </source>
</evidence>
<dbReference type="GO" id="GO:0042597">
    <property type="term" value="C:periplasmic space"/>
    <property type="evidence" value="ECO:0007669"/>
    <property type="project" value="UniProtKB-SubCell"/>
</dbReference>
<keyword evidence="9" id="KW-0966">Cell projection</keyword>
<organism evidence="9 10">
    <name type="scientific">Methylomagnum ishizawai</name>
    <dbReference type="NCBI Taxonomy" id="1760988"/>
    <lineage>
        <taxon>Bacteria</taxon>
        <taxon>Pseudomonadati</taxon>
        <taxon>Pseudomonadota</taxon>
        <taxon>Gammaproteobacteria</taxon>
        <taxon>Methylococcales</taxon>
        <taxon>Methylococcaceae</taxon>
        <taxon>Methylomagnum</taxon>
    </lineage>
</organism>
<dbReference type="CDD" id="cd11614">
    <property type="entry name" value="SAF_CpaB_FlgA_like"/>
    <property type="match status" value="1"/>
</dbReference>
<feature type="domain" description="SAF" evidence="8">
    <location>
        <begin position="109"/>
        <end position="171"/>
    </location>
</feature>
<gene>
    <name evidence="9" type="ORF">SAMN02949497_3722</name>
</gene>
<accession>A0A1Y6D064</accession>
<keyword evidence="9" id="KW-0282">Flagellum</keyword>
<evidence type="ECO:0000313" key="9">
    <source>
        <dbReference type="EMBL" id="SMF96328.1"/>
    </source>
</evidence>
<dbReference type="InterPro" id="IPR017585">
    <property type="entry name" value="SAF_FlgA"/>
</dbReference>
<dbReference type="Gene3D" id="2.30.30.760">
    <property type="match status" value="1"/>
</dbReference>
<evidence type="ECO:0000256" key="6">
    <source>
        <dbReference type="ARBA" id="ARBA00025643"/>
    </source>
</evidence>
<evidence type="ECO:0000256" key="1">
    <source>
        <dbReference type="ARBA" id="ARBA00004418"/>
    </source>
</evidence>
<protein>
    <recommendedName>
        <fullName evidence="3 7">Flagella basal body P-ring formation protein FlgA</fullName>
    </recommendedName>
</protein>
<proteinExistence type="inferred from homology"/>
<keyword evidence="4 7" id="KW-0732">Signal</keyword>
<dbReference type="InterPro" id="IPR013974">
    <property type="entry name" value="SAF"/>
</dbReference>
<dbReference type="InterPro" id="IPR041231">
    <property type="entry name" value="FlgA_N"/>
</dbReference>
<comment type="similarity">
    <text evidence="2 7">Belongs to the FlgA family.</text>
</comment>
<dbReference type="STRING" id="1760988.SAMN02949497_3722"/>
<dbReference type="NCBIfam" id="TIGR03170">
    <property type="entry name" value="flgA_cterm"/>
    <property type="match status" value="1"/>
</dbReference>
<evidence type="ECO:0000256" key="7">
    <source>
        <dbReference type="RuleBase" id="RU362063"/>
    </source>
</evidence>